<feature type="region of interest" description="Disordered" evidence="1">
    <location>
        <begin position="94"/>
        <end position="114"/>
    </location>
</feature>
<protein>
    <submittedName>
        <fullName evidence="2">Uncharacterized protein</fullName>
    </submittedName>
</protein>
<dbReference type="AlphaFoldDB" id="A0AAN7PS13"/>
<keyword evidence="3" id="KW-1185">Reference proteome</keyword>
<comment type="caution">
    <text evidence="2">The sequence shown here is derived from an EMBL/GenBank/DDBJ whole genome shotgun (WGS) entry which is preliminary data.</text>
</comment>
<name>A0AAN7PS13_9COLE</name>
<sequence>MATVLGNLKNLINQVDDNGGCSSPCSPQCSPLDFPFLQVCMMEPACTLAPTAPQYVKPLALPNINPPPPPPRDPEADFISRKSNFYNYHNVDYRKTGRELDPPPNPRQRPKEKYCEDYKAQKDGSSKGCPTGFKPCEMRLCPPPCCNPLGTWTATVMPCPIKRTVPDNRYVPGPCTRPCCLHWYPKGGFCKYDAPCKAHCYDHPPGIKPSGRTC</sequence>
<evidence type="ECO:0000313" key="3">
    <source>
        <dbReference type="Proteomes" id="UP001353858"/>
    </source>
</evidence>
<evidence type="ECO:0000313" key="2">
    <source>
        <dbReference type="EMBL" id="KAK4875224.1"/>
    </source>
</evidence>
<reference evidence="3" key="1">
    <citation type="submission" date="2023-01" db="EMBL/GenBank/DDBJ databases">
        <title>Key to firefly adult light organ development and bioluminescence: homeobox transcription factors regulate luciferase expression and transportation to peroxisome.</title>
        <authorList>
            <person name="Fu X."/>
        </authorList>
    </citation>
    <scope>NUCLEOTIDE SEQUENCE [LARGE SCALE GENOMIC DNA]</scope>
</reference>
<gene>
    <name evidence="2" type="ORF">RN001_011646</name>
</gene>
<dbReference type="EMBL" id="JARPUR010000005">
    <property type="protein sequence ID" value="KAK4875224.1"/>
    <property type="molecule type" value="Genomic_DNA"/>
</dbReference>
<proteinExistence type="predicted"/>
<dbReference type="Proteomes" id="UP001353858">
    <property type="component" value="Unassembled WGS sequence"/>
</dbReference>
<organism evidence="2 3">
    <name type="scientific">Aquatica leii</name>
    <dbReference type="NCBI Taxonomy" id="1421715"/>
    <lineage>
        <taxon>Eukaryota</taxon>
        <taxon>Metazoa</taxon>
        <taxon>Ecdysozoa</taxon>
        <taxon>Arthropoda</taxon>
        <taxon>Hexapoda</taxon>
        <taxon>Insecta</taxon>
        <taxon>Pterygota</taxon>
        <taxon>Neoptera</taxon>
        <taxon>Endopterygota</taxon>
        <taxon>Coleoptera</taxon>
        <taxon>Polyphaga</taxon>
        <taxon>Elateriformia</taxon>
        <taxon>Elateroidea</taxon>
        <taxon>Lampyridae</taxon>
        <taxon>Luciolinae</taxon>
        <taxon>Aquatica</taxon>
    </lineage>
</organism>
<evidence type="ECO:0000256" key="1">
    <source>
        <dbReference type="SAM" id="MobiDB-lite"/>
    </source>
</evidence>
<accession>A0AAN7PS13</accession>